<dbReference type="Gene3D" id="3.40.50.720">
    <property type="entry name" value="NAD(P)-binding Rossmann-like Domain"/>
    <property type="match status" value="1"/>
</dbReference>
<reference evidence="4 5" key="1">
    <citation type="submission" date="2024-09" db="EMBL/GenBank/DDBJ databases">
        <title>Rethinking Asexuality: The Enigmatic Case of Functional Sexual Genes in Lepraria (Stereocaulaceae).</title>
        <authorList>
            <person name="Doellman M."/>
            <person name="Sun Y."/>
            <person name="Barcenas-Pena A."/>
            <person name="Lumbsch H.T."/>
            <person name="Grewe F."/>
        </authorList>
    </citation>
    <scope>NUCLEOTIDE SEQUENCE [LARGE SCALE GENOMIC DNA]</scope>
    <source>
        <strain evidence="4 5">Mercado 3170</strain>
    </source>
</reference>
<sequence>MASSSAASAATKYISKLHNQRVLVVGGTSGIGFCVASALLEHGAARVCISGSKPAKLEHALARLRTSYPDKSARIFGSVCDLSQPQHLEARVQQLLAYAATTEAGGKVDGEVDGDEAEGNDNKKIDHIAVTAGDGIKITPIAEVTVEEVLRLGNVRFLGALMLAKHAPRYMAPGPRSSITLTGGTMTHKPKKNWTVIAGWSGAMEGIARGLAVDLAPIRVNLVSPGAVHTELFDDIPKDNLDGVLRGFRDDSLIDRVGTPQNLAEAYLYMMKNEFTTGTILPSDGGRLVKP</sequence>
<dbReference type="EMBL" id="JBEFKJ010000024">
    <property type="protein sequence ID" value="KAL2039738.1"/>
    <property type="molecule type" value="Genomic_DNA"/>
</dbReference>
<evidence type="ECO:0000256" key="1">
    <source>
        <dbReference type="ARBA" id="ARBA00006484"/>
    </source>
</evidence>
<comment type="similarity">
    <text evidence="1">Belongs to the short-chain dehydrogenases/reductases (SDR) family.</text>
</comment>
<evidence type="ECO:0000256" key="3">
    <source>
        <dbReference type="ARBA" id="ARBA00023002"/>
    </source>
</evidence>
<dbReference type="Pfam" id="PF23441">
    <property type="entry name" value="SDR"/>
    <property type="match status" value="2"/>
</dbReference>
<evidence type="ECO:0008006" key="6">
    <source>
        <dbReference type="Google" id="ProtNLM"/>
    </source>
</evidence>
<accession>A0ABR4A3W7</accession>
<dbReference type="CDD" id="cd05233">
    <property type="entry name" value="SDR_c"/>
    <property type="match status" value="1"/>
</dbReference>
<proteinExistence type="inferred from homology"/>
<dbReference type="SUPFAM" id="SSF51735">
    <property type="entry name" value="NAD(P)-binding Rossmann-fold domains"/>
    <property type="match status" value="1"/>
</dbReference>
<protein>
    <recommendedName>
        <fullName evidence="6">NAD(P)-binding protein</fullName>
    </recommendedName>
</protein>
<dbReference type="Proteomes" id="UP001590950">
    <property type="component" value="Unassembled WGS sequence"/>
</dbReference>
<evidence type="ECO:0000313" key="4">
    <source>
        <dbReference type="EMBL" id="KAL2039738.1"/>
    </source>
</evidence>
<dbReference type="InterPro" id="IPR002347">
    <property type="entry name" value="SDR_fam"/>
</dbReference>
<dbReference type="PANTHER" id="PTHR43477:SF1">
    <property type="entry name" value="DIHYDROANTICAPSIN 7-DEHYDROGENASE"/>
    <property type="match status" value="1"/>
</dbReference>
<evidence type="ECO:0000256" key="2">
    <source>
        <dbReference type="ARBA" id="ARBA00022857"/>
    </source>
</evidence>
<dbReference type="InterPro" id="IPR051122">
    <property type="entry name" value="SDR_DHRS6-like"/>
</dbReference>
<dbReference type="InterPro" id="IPR057571">
    <property type="entry name" value="SDR_PhqE-like"/>
</dbReference>
<comment type="caution">
    <text evidence="4">The sequence shown here is derived from an EMBL/GenBank/DDBJ whole genome shotgun (WGS) entry which is preliminary data.</text>
</comment>
<evidence type="ECO:0000313" key="5">
    <source>
        <dbReference type="Proteomes" id="UP001590950"/>
    </source>
</evidence>
<dbReference type="InterPro" id="IPR036291">
    <property type="entry name" value="NAD(P)-bd_dom_sf"/>
</dbReference>
<keyword evidence="2" id="KW-0521">NADP</keyword>
<name>A0ABR4A3W7_9LECA</name>
<keyword evidence="3" id="KW-0560">Oxidoreductase</keyword>
<gene>
    <name evidence="4" type="ORF">N7G274_007597</name>
</gene>
<dbReference type="PANTHER" id="PTHR43477">
    <property type="entry name" value="DIHYDROANTICAPSIN 7-DEHYDROGENASE"/>
    <property type="match status" value="1"/>
</dbReference>
<dbReference type="PRINTS" id="PR00081">
    <property type="entry name" value="GDHRDH"/>
</dbReference>
<organism evidence="4 5">
    <name type="scientific">Stereocaulon virgatum</name>
    <dbReference type="NCBI Taxonomy" id="373712"/>
    <lineage>
        <taxon>Eukaryota</taxon>
        <taxon>Fungi</taxon>
        <taxon>Dikarya</taxon>
        <taxon>Ascomycota</taxon>
        <taxon>Pezizomycotina</taxon>
        <taxon>Lecanoromycetes</taxon>
        <taxon>OSLEUM clade</taxon>
        <taxon>Lecanoromycetidae</taxon>
        <taxon>Lecanorales</taxon>
        <taxon>Lecanorineae</taxon>
        <taxon>Stereocaulaceae</taxon>
        <taxon>Stereocaulon</taxon>
    </lineage>
</organism>
<keyword evidence="5" id="KW-1185">Reference proteome</keyword>